<dbReference type="InterPro" id="IPR010730">
    <property type="entry name" value="HET"/>
</dbReference>
<name>A0A9W4ULU3_9PLEO</name>
<dbReference type="OrthoDB" id="5125733at2759"/>
<dbReference type="Proteomes" id="UP001152607">
    <property type="component" value="Unassembled WGS sequence"/>
</dbReference>
<organism evidence="2 3">
    <name type="scientific">Periconia digitata</name>
    <dbReference type="NCBI Taxonomy" id="1303443"/>
    <lineage>
        <taxon>Eukaryota</taxon>
        <taxon>Fungi</taxon>
        <taxon>Dikarya</taxon>
        <taxon>Ascomycota</taxon>
        <taxon>Pezizomycotina</taxon>
        <taxon>Dothideomycetes</taxon>
        <taxon>Pleosporomycetidae</taxon>
        <taxon>Pleosporales</taxon>
        <taxon>Massarineae</taxon>
        <taxon>Periconiaceae</taxon>
        <taxon>Periconia</taxon>
    </lineage>
</organism>
<dbReference type="AlphaFoldDB" id="A0A9W4ULU3"/>
<gene>
    <name evidence="2" type="ORF">PDIGIT_LOCUS11483</name>
</gene>
<dbReference type="EMBL" id="CAOQHR010000008">
    <property type="protein sequence ID" value="CAI6338355.1"/>
    <property type="molecule type" value="Genomic_DNA"/>
</dbReference>
<evidence type="ECO:0000313" key="2">
    <source>
        <dbReference type="EMBL" id="CAI6338355.1"/>
    </source>
</evidence>
<protein>
    <recommendedName>
        <fullName evidence="1">Heterokaryon incompatibility domain-containing protein</fullName>
    </recommendedName>
</protein>
<accession>A0A9W4ULU3</accession>
<reference evidence="2" key="1">
    <citation type="submission" date="2023-01" db="EMBL/GenBank/DDBJ databases">
        <authorList>
            <person name="Van Ghelder C."/>
            <person name="Rancurel C."/>
        </authorList>
    </citation>
    <scope>NUCLEOTIDE SEQUENCE</scope>
    <source>
        <strain evidence="2">CNCM I-4278</strain>
    </source>
</reference>
<sequence length="669" mass="74590">MQRKKALWPQRRSTTQARRKRCSICHDLDPRGHASSVYNSESEKAVLANLSVVLDLFSLAKTKDLREGGCRFCNVLIQALDALSIGWNGSSRRAFMHLQEKGTIQIELDNEKWRGELVEMYAGSASRAPWPTLGTAQHIPSNSGSDDTFNFARRCIQDCMTNPSHANCRLPSKSSGSSPRRLVDVGRAAAPIRLIDTQGKSFEYAALSHCWGSAPSLTATKSNWKKLASNIPFEALPPLFQDTVVIVRQLGLRYIWIDSLCIIQDSVRDWETESAKMGGIYENSYVTISATSSGDGNARCLVDRQKPVRLRYENTNGKETVIRARKTREHHPDKHESTPAKPVGRLMTRSWTLQEHVLSTRVLHYTDTELLFECRTSFRCECRPSRKPYPTTPSFIPRAITKSRKTFSAVWNAWHRIVEEYSKRDLTVETDKLPAISGIAKKIQGTTRSQYLAGLWEQNLASDLLWSTSLTALPDAHYFALSSYRAPSFSWASLNTPVTFYSPDEDEEDTLTSLITLISSSISVSGLNPLGAVSEASIKLHGPSRHGTLISEQREGLWAYTLIMKGTTAITISHDCLLVEDKIIPEDETAESKSNGVMEIVARRAQCGDRPTPFKASVLCLGVARYDSWISGLVLGASTTDRGTFERLGTFSTGSEPFQRAETEELEIV</sequence>
<comment type="caution">
    <text evidence="2">The sequence shown here is derived from an EMBL/GenBank/DDBJ whole genome shotgun (WGS) entry which is preliminary data.</text>
</comment>
<dbReference type="PANTHER" id="PTHR33112:SF9">
    <property type="entry name" value="HETEROKARYON INCOMPATIBILITY DOMAIN-CONTAINING PROTEIN"/>
    <property type="match status" value="1"/>
</dbReference>
<dbReference type="PANTHER" id="PTHR33112">
    <property type="entry name" value="DOMAIN PROTEIN, PUTATIVE-RELATED"/>
    <property type="match status" value="1"/>
</dbReference>
<evidence type="ECO:0000313" key="3">
    <source>
        <dbReference type="Proteomes" id="UP001152607"/>
    </source>
</evidence>
<evidence type="ECO:0000259" key="1">
    <source>
        <dbReference type="Pfam" id="PF06985"/>
    </source>
</evidence>
<dbReference type="Pfam" id="PF06985">
    <property type="entry name" value="HET"/>
    <property type="match status" value="1"/>
</dbReference>
<proteinExistence type="predicted"/>
<feature type="domain" description="Heterokaryon incompatibility" evidence="1">
    <location>
        <begin position="204"/>
        <end position="355"/>
    </location>
</feature>
<keyword evidence="3" id="KW-1185">Reference proteome</keyword>